<proteinExistence type="predicted"/>
<dbReference type="Pfam" id="PF19584">
    <property type="entry name" value="MCAfunc"/>
    <property type="match status" value="1"/>
</dbReference>
<dbReference type="InterPro" id="IPR036537">
    <property type="entry name" value="Adaptor_Cbl_N_dom_sf"/>
</dbReference>
<dbReference type="EMBL" id="JAQIZT010000010">
    <property type="protein sequence ID" value="KAJ6982885.1"/>
    <property type="molecule type" value="Genomic_DNA"/>
</dbReference>
<sequence length="417" mass="47434">MANLAQVAGVDTSGLANMIISSARNATTHKKNCEQLAEHVKIISNLLEKIKSTDLVNLPAAKEPLDCLEEALRKALDLVESCKEKSYLYMLAMGWSVVYQFRQVQDEIDRYLRLVPLISLVHEFRMQDIKEGWQAIEEDHRDYTLDEDDVEAQSVILKPDRSKKDANMLEKSLSRRYPDLGFREALQEEKEKLQIELQRSRTSKDPNQCRVIEHLIEVTENVVNDVPAKKVTKLLVNEPTYVVSGYITNARSSDGVLKPGDKCQSEWQVDLFDCCKEPCLSLKTCIYPCGVFSRIANVVSKGKTSRERAINDLMASSIFCGCCCYTCCIRKKIRHLFDIEGGSCDDFLTHFMCCCCAMVQEWRELEVRGFEGSLMMNSIPCRLPGEKDDSSALPVYDTLNPEQHAALYKFYLLDTCK</sequence>
<dbReference type="Proteomes" id="UP001164929">
    <property type="component" value="Chromosome 10"/>
</dbReference>
<dbReference type="AlphaFoldDB" id="A0AAD6MCG1"/>
<dbReference type="CDD" id="cd21037">
    <property type="entry name" value="MLKL_NTD"/>
    <property type="match status" value="1"/>
</dbReference>
<accession>A0AAD6MCG1</accession>
<dbReference type="Pfam" id="PF04749">
    <property type="entry name" value="PLAC8"/>
    <property type="match status" value="1"/>
</dbReference>
<protein>
    <submittedName>
        <fullName evidence="2">Cell number regulator 13-like</fullName>
    </submittedName>
</protein>
<dbReference type="InterPro" id="IPR059179">
    <property type="entry name" value="MLKL-like_MCAfunc"/>
</dbReference>
<evidence type="ECO:0000313" key="3">
    <source>
        <dbReference type="Proteomes" id="UP001164929"/>
    </source>
</evidence>
<keyword evidence="3" id="KW-1185">Reference proteome</keyword>
<dbReference type="Gene3D" id="1.20.930.20">
    <property type="entry name" value="Adaptor protein Cbl, N-terminal domain"/>
    <property type="match status" value="1"/>
</dbReference>
<evidence type="ECO:0000313" key="2">
    <source>
        <dbReference type="EMBL" id="KAJ6982885.1"/>
    </source>
</evidence>
<evidence type="ECO:0000259" key="1">
    <source>
        <dbReference type="Pfam" id="PF19584"/>
    </source>
</evidence>
<dbReference type="PANTHER" id="PTHR46604:SF2">
    <property type="entry name" value="MCAFUNC DOMAIN-CONTAINING PROTEIN"/>
    <property type="match status" value="1"/>
</dbReference>
<dbReference type="PANTHER" id="PTHR46604">
    <property type="entry name" value="PROTEIN MID1-COMPLEMENTING ACTIVITY 1"/>
    <property type="match status" value="1"/>
</dbReference>
<gene>
    <name evidence="2" type="ORF">NC653_025874</name>
</gene>
<name>A0AAD6MCG1_9ROSI</name>
<dbReference type="GO" id="GO:0007166">
    <property type="term" value="P:cell surface receptor signaling pathway"/>
    <property type="evidence" value="ECO:0007669"/>
    <property type="project" value="InterPro"/>
</dbReference>
<dbReference type="InterPro" id="IPR045766">
    <property type="entry name" value="MCAfunc"/>
</dbReference>
<dbReference type="NCBIfam" id="TIGR01571">
    <property type="entry name" value="A_thal_Cys_rich"/>
    <property type="match status" value="1"/>
</dbReference>
<organism evidence="2 3">
    <name type="scientific">Populus alba x Populus x berolinensis</name>
    <dbReference type="NCBI Taxonomy" id="444605"/>
    <lineage>
        <taxon>Eukaryota</taxon>
        <taxon>Viridiplantae</taxon>
        <taxon>Streptophyta</taxon>
        <taxon>Embryophyta</taxon>
        <taxon>Tracheophyta</taxon>
        <taxon>Spermatophyta</taxon>
        <taxon>Magnoliopsida</taxon>
        <taxon>eudicotyledons</taxon>
        <taxon>Gunneridae</taxon>
        <taxon>Pentapetalae</taxon>
        <taxon>rosids</taxon>
        <taxon>fabids</taxon>
        <taxon>Malpighiales</taxon>
        <taxon>Salicaceae</taxon>
        <taxon>Saliceae</taxon>
        <taxon>Populus</taxon>
    </lineage>
</organism>
<comment type="caution">
    <text evidence="2">The sequence shown here is derived from an EMBL/GenBank/DDBJ whole genome shotgun (WGS) entry which is preliminary data.</text>
</comment>
<reference evidence="2" key="1">
    <citation type="journal article" date="2023" name="Mol. Ecol. Resour.">
        <title>Chromosome-level genome assembly of a triploid poplar Populus alba 'Berolinensis'.</title>
        <authorList>
            <person name="Chen S."/>
            <person name="Yu Y."/>
            <person name="Wang X."/>
            <person name="Wang S."/>
            <person name="Zhang T."/>
            <person name="Zhou Y."/>
            <person name="He R."/>
            <person name="Meng N."/>
            <person name="Wang Y."/>
            <person name="Liu W."/>
            <person name="Liu Z."/>
            <person name="Liu J."/>
            <person name="Guo Q."/>
            <person name="Huang H."/>
            <person name="Sederoff R.R."/>
            <person name="Wang G."/>
            <person name="Qu G."/>
            <person name="Chen S."/>
        </authorList>
    </citation>
    <scope>NUCLEOTIDE SEQUENCE</scope>
    <source>
        <strain evidence="2">SC-2020</strain>
    </source>
</reference>
<feature type="domain" description="MCAfunc" evidence="1">
    <location>
        <begin position="16"/>
        <end position="159"/>
    </location>
</feature>
<dbReference type="InterPro" id="IPR006461">
    <property type="entry name" value="PLAC_motif_containing"/>
</dbReference>